<dbReference type="RefSeq" id="WP_089355318.1">
    <property type="nucleotide sequence ID" value="NZ_FZPD01000001.1"/>
</dbReference>
<dbReference type="Gene3D" id="1.20.1270.180">
    <property type="match status" value="1"/>
</dbReference>
<evidence type="ECO:0008006" key="3">
    <source>
        <dbReference type="Google" id="ProtNLM"/>
    </source>
</evidence>
<dbReference type="PROSITE" id="PS51257">
    <property type="entry name" value="PROKAR_LIPOPROTEIN"/>
    <property type="match status" value="1"/>
</dbReference>
<evidence type="ECO:0000313" key="2">
    <source>
        <dbReference type="Proteomes" id="UP000198393"/>
    </source>
</evidence>
<name>A0A239F8V2_EKHLU</name>
<sequence>MKYLFFLFIALTLYSCDENQPKDACSEFDAVDLEMLNLIDQIKTKHAGNKKFLSSFNMEQVYWVQYRDHHLKSIYPEDWNRHYRELHSKEVFNPCKCKEMIRFTKSRIEELELWLTNGPKGQEECPSLWSE</sequence>
<dbReference type="Proteomes" id="UP000198393">
    <property type="component" value="Unassembled WGS sequence"/>
</dbReference>
<evidence type="ECO:0000313" key="1">
    <source>
        <dbReference type="EMBL" id="SNS53480.1"/>
    </source>
</evidence>
<reference evidence="1 2" key="1">
    <citation type="submission" date="2017-06" db="EMBL/GenBank/DDBJ databases">
        <authorList>
            <person name="Kim H.J."/>
            <person name="Triplett B.A."/>
        </authorList>
    </citation>
    <scope>NUCLEOTIDE SEQUENCE [LARGE SCALE GENOMIC DNA]</scope>
    <source>
        <strain evidence="1 2">DSM 19307</strain>
    </source>
</reference>
<protein>
    <recommendedName>
        <fullName evidence="3">Lysozyme inhibitor LprI N-terminal domain-containing protein</fullName>
    </recommendedName>
</protein>
<accession>A0A239F8V2</accession>
<keyword evidence="2" id="KW-1185">Reference proteome</keyword>
<dbReference type="AlphaFoldDB" id="A0A239F8V2"/>
<organism evidence="1 2">
    <name type="scientific">Ekhidna lutea</name>
    <dbReference type="NCBI Taxonomy" id="447679"/>
    <lineage>
        <taxon>Bacteria</taxon>
        <taxon>Pseudomonadati</taxon>
        <taxon>Bacteroidota</taxon>
        <taxon>Cytophagia</taxon>
        <taxon>Cytophagales</taxon>
        <taxon>Reichenbachiellaceae</taxon>
        <taxon>Ekhidna</taxon>
    </lineage>
</organism>
<gene>
    <name evidence="1" type="ORF">SAMN05421640_0561</name>
</gene>
<proteinExistence type="predicted"/>
<dbReference type="OrthoDB" id="7340239at2"/>
<dbReference type="EMBL" id="FZPD01000001">
    <property type="protein sequence ID" value="SNS53480.1"/>
    <property type="molecule type" value="Genomic_DNA"/>
</dbReference>